<reference evidence="4 5" key="1">
    <citation type="journal article" date="1979" name="Int. J. Syst. Evol. Microbiol.">
        <title>Bacillus globisporus subsp. marinus subsp. nov.</title>
        <authorList>
            <person name="Liu H."/>
        </authorList>
    </citation>
    <scope>NUCLEOTIDE SEQUENCE [LARGE SCALE GENOMIC DNA]</scope>
    <source>
        <strain evidence="4 5">DSM 1297</strain>
    </source>
</reference>
<dbReference type="InterPro" id="IPR032710">
    <property type="entry name" value="NTF2-like_dom_sf"/>
</dbReference>
<comment type="caution">
    <text evidence="4">The sequence shown here is derived from an EMBL/GenBank/DDBJ whole genome shotgun (WGS) entry which is preliminary data.</text>
</comment>
<keyword evidence="5" id="KW-1185">Reference proteome</keyword>
<dbReference type="Pfam" id="PF13474">
    <property type="entry name" value="SnoaL_3"/>
    <property type="match status" value="1"/>
</dbReference>
<feature type="compositionally biased region" description="Polar residues" evidence="1">
    <location>
        <begin position="30"/>
        <end position="50"/>
    </location>
</feature>
<evidence type="ECO:0000313" key="5">
    <source>
        <dbReference type="Proteomes" id="UP001556040"/>
    </source>
</evidence>
<feature type="signal peptide" evidence="2">
    <location>
        <begin position="1"/>
        <end position="20"/>
    </location>
</feature>
<feature type="domain" description="SnoaL-like" evidence="3">
    <location>
        <begin position="86"/>
        <end position="194"/>
    </location>
</feature>
<sequence>MNLKSIIFVLGTGLLALVVAGCSNDDSAENTGSALDGQNGQGIDSHNSSDGLELDENGESGIGFELDDQGNVSEAKDVPAEAEEAILDTFNSYIETFNEKDIEGYLATLSEKTGNFDLDEEREQLDQVFESFDVVREVELQTINKFEGEEAQVYSDLILTTTDPATGAEVTKTGRQITVLNLVDGEWKIVSIHFMVNPS</sequence>
<dbReference type="EMBL" id="JBFMIA010000009">
    <property type="protein sequence ID" value="MEW9502270.1"/>
    <property type="molecule type" value="Genomic_DNA"/>
</dbReference>
<organism evidence="4 5">
    <name type="scientific">Jeotgalibacillus marinus</name>
    <dbReference type="NCBI Taxonomy" id="86667"/>
    <lineage>
        <taxon>Bacteria</taxon>
        <taxon>Bacillati</taxon>
        <taxon>Bacillota</taxon>
        <taxon>Bacilli</taxon>
        <taxon>Bacillales</taxon>
        <taxon>Caryophanaceae</taxon>
        <taxon>Jeotgalibacillus</taxon>
    </lineage>
</organism>
<dbReference type="SUPFAM" id="SSF54427">
    <property type="entry name" value="NTF2-like"/>
    <property type="match status" value="1"/>
</dbReference>
<evidence type="ECO:0000259" key="3">
    <source>
        <dbReference type="Pfam" id="PF13474"/>
    </source>
</evidence>
<accession>A0ABV3Q4J4</accession>
<proteinExistence type="predicted"/>
<feature type="region of interest" description="Disordered" evidence="1">
    <location>
        <begin position="30"/>
        <end position="78"/>
    </location>
</feature>
<dbReference type="RefSeq" id="WP_367779764.1">
    <property type="nucleotide sequence ID" value="NZ_JBFMIA010000009.1"/>
</dbReference>
<evidence type="ECO:0000313" key="4">
    <source>
        <dbReference type="EMBL" id="MEW9502270.1"/>
    </source>
</evidence>
<gene>
    <name evidence="4" type="ORF">AB1471_10730</name>
</gene>
<name>A0ABV3Q4J4_9BACL</name>
<protein>
    <submittedName>
        <fullName evidence="4">Nuclear transport factor 2 family protein</fullName>
    </submittedName>
</protein>
<dbReference type="PROSITE" id="PS51257">
    <property type="entry name" value="PROKAR_LIPOPROTEIN"/>
    <property type="match status" value="1"/>
</dbReference>
<evidence type="ECO:0000256" key="1">
    <source>
        <dbReference type="SAM" id="MobiDB-lite"/>
    </source>
</evidence>
<dbReference type="InterPro" id="IPR037401">
    <property type="entry name" value="SnoaL-like"/>
</dbReference>
<dbReference type="Gene3D" id="3.10.450.50">
    <property type="match status" value="1"/>
</dbReference>
<evidence type="ECO:0000256" key="2">
    <source>
        <dbReference type="SAM" id="SignalP"/>
    </source>
</evidence>
<feature type="chain" id="PRO_5046554445" evidence="2">
    <location>
        <begin position="21"/>
        <end position="199"/>
    </location>
</feature>
<keyword evidence="2" id="KW-0732">Signal</keyword>
<dbReference type="Proteomes" id="UP001556040">
    <property type="component" value="Unassembled WGS sequence"/>
</dbReference>